<proteinExistence type="predicted"/>
<feature type="compositionally biased region" description="Low complexity" evidence="5">
    <location>
        <begin position="34"/>
        <end position="59"/>
    </location>
</feature>
<evidence type="ECO:0000313" key="9">
    <source>
        <dbReference type="Proteomes" id="UP000230167"/>
    </source>
</evidence>
<comment type="subcellular location">
    <subcellularLocation>
        <location evidence="1">Cell outer membrane</location>
    </subcellularLocation>
</comment>
<dbReference type="PROSITE" id="PS51123">
    <property type="entry name" value="OMPA_2"/>
    <property type="match status" value="1"/>
</dbReference>
<keyword evidence="3" id="KW-0998">Cell outer membrane</keyword>
<dbReference type="Pfam" id="PF00691">
    <property type="entry name" value="OmpA"/>
    <property type="match status" value="1"/>
</dbReference>
<evidence type="ECO:0000256" key="2">
    <source>
        <dbReference type="ARBA" id="ARBA00023136"/>
    </source>
</evidence>
<keyword evidence="8" id="KW-0282">Flagellum</keyword>
<dbReference type="InterPro" id="IPR050330">
    <property type="entry name" value="Bact_OuterMem_StrucFunc"/>
</dbReference>
<dbReference type="EMBL" id="NEQV01000001">
    <property type="protein sequence ID" value="PJL34100.1"/>
    <property type="molecule type" value="Genomic_DNA"/>
</dbReference>
<dbReference type="GO" id="GO:0009279">
    <property type="term" value="C:cell outer membrane"/>
    <property type="evidence" value="ECO:0007669"/>
    <property type="project" value="UniProtKB-SubCell"/>
</dbReference>
<feature type="region of interest" description="Disordered" evidence="5">
    <location>
        <begin position="321"/>
        <end position="351"/>
    </location>
</feature>
<evidence type="ECO:0000256" key="3">
    <source>
        <dbReference type="ARBA" id="ARBA00023237"/>
    </source>
</evidence>
<dbReference type="InterPro" id="IPR006664">
    <property type="entry name" value="OMP_bac"/>
</dbReference>
<dbReference type="PANTHER" id="PTHR30329">
    <property type="entry name" value="STATOR ELEMENT OF FLAGELLAR MOTOR COMPLEX"/>
    <property type="match status" value="1"/>
</dbReference>
<feature type="region of interest" description="Disordered" evidence="5">
    <location>
        <begin position="34"/>
        <end position="61"/>
    </location>
</feature>
<reference evidence="8 9" key="1">
    <citation type="journal article" date="2017" name="Front. Microbiol.">
        <title>Double-Face Meets the Bacterial World: The Opportunistic Pathogen Stenotrophomonas maltophilia.</title>
        <authorList>
            <person name="Lira F."/>
            <person name="Berg G."/>
            <person name="Martinez J.L."/>
        </authorList>
    </citation>
    <scope>NUCLEOTIDE SEQUENCE [LARGE SCALE GENOMIC DNA]</scope>
    <source>
        <strain evidence="8 9">EA1</strain>
    </source>
</reference>
<feature type="compositionally biased region" description="Basic and acidic residues" evidence="5">
    <location>
        <begin position="337"/>
        <end position="351"/>
    </location>
</feature>
<organism evidence="8 9">
    <name type="scientific">Stenotrophomonas maltophilia</name>
    <name type="common">Pseudomonas maltophilia</name>
    <name type="synonym">Xanthomonas maltophilia</name>
    <dbReference type="NCBI Taxonomy" id="40324"/>
    <lineage>
        <taxon>Bacteria</taxon>
        <taxon>Pseudomonadati</taxon>
        <taxon>Pseudomonadota</taxon>
        <taxon>Gammaproteobacteria</taxon>
        <taxon>Lysobacterales</taxon>
        <taxon>Lysobacteraceae</taxon>
        <taxon>Stenotrophomonas</taxon>
        <taxon>Stenotrophomonas maltophilia group</taxon>
    </lineage>
</organism>
<dbReference type="Proteomes" id="UP000230167">
    <property type="component" value="Unassembled WGS sequence"/>
</dbReference>
<dbReference type="SUPFAM" id="SSF103088">
    <property type="entry name" value="OmpA-like"/>
    <property type="match status" value="1"/>
</dbReference>
<feature type="chain" id="PRO_5014448234" evidence="6">
    <location>
        <begin position="25"/>
        <end position="351"/>
    </location>
</feature>
<keyword evidence="8" id="KW-0969">Cilium</keyword>
<keyword evidence="6" id="KW-0732">Signal</keyword>
<protein>
    <submittedName>
        <fullName evidence="8">Flagellar motor protein MotB</fullName>
    </submittedName>
</protein>
<dbReference type="InterPro" id="IPR006665">
    <property type="entry name" value="OmpA-like"/>
</dbReference>
<accession>A0A2J0UGW9</accession>
<dbReference type="CDD" id="cd07185">
    <property type="entry name" value="OmpA_C-like"/>
    <property type="match status" value="1"/>
</dbReference>
<dbReference type="PRINTS" id="PR01021">
    <property type="entry name" value="OMPADOMAIN"/>
</dbReference>
<comment type="caution">
    <text evidence="8">The sequence shown here is derived from an EMBL/GenBank/DDBJ whole genome shotgun (WGS) entry which is preliminary data.</text>
</comment>
<feature type="region of interest" description="Disordered" evidence="5">
    <location>
        <begin position="283"/>
        <end position="304"/>
    </location>
</feature>
<evidence type="ECO:0000259" key="7">
    <source>
        <dbReference type="PROSITE" id="PS51123"/>
    </source>
</evidence>
<feature type="domain" description="OmpA-like" evidence="7">
    <location>
        <begin position="237"/>
        <end position="351"/>
    </location>
</feature>
<keyword evidence="2 4" id="KW-0472">Membrane</keyword>
<dbReference type="PRINTS" id="PR01023">
    <property type="entry name" value="NAFLGMOTY"/>
</dbReference>
<evidence type="ECO:0000313" key="8">
    <source>
        <dbReference type="EMBL" id="PJL34100.1"/>
    </source>
</evidence>
<evidence type="ECO:0000256" key="5">
    <source>
        <dbReference type="SAM" id="MobiDB-lite"/>
    </source>
</evidence>
<dbReference type="AlphaFoldDB" id="A0A2J0UGW9"/>
<name>A0A2J0UGW9_STEMA</name>
<feature type="compositionally biased region" description="Polar residues" evidence="5">
    <location>
        <begin position="287"/>
        <end position="302"/>
    </location>
</feature>
<evidence type="ECO:0000256" key="4">
    <source>
        <dbReference type="PROSITE-ProRule" id="PRU00473"/>
    </source>
</evidence>
<feature type="signal peptide" evidence="6">
    <location>
        <begin position="1"/>
        <end position="24"/>
    </location>
</feature>
<evidence type="ECO:0000256" key="1">
    <source>
        <dbReference type="ARBA" id="ARBA00004442"/>
    </source>
</evidence>
<sequence>MMQKHGSTMSTVRASLLAASLVLALGACKRSGEAPAEGGASSAAPSGAAAEPSPQAASATGGSQKASAFNVAELPVSQATIGSFPYLGLPQGYASQDVVDSEFDRVPFWTGDRVEWIEGKVHSSVLQSNSDHPYSQLELSRNVQSLVETLGGKRIFSGTIPADASRDIGNSKAATTYVGGIGDIYNEPAETYVIHREDRDIWVHLGSGGNSGSLLVAETKPVQITAKVIEADTLKQALDSSGKVSIQVNFATDAAEILPDSEPQIAQVTNLLKADQQLRLSVEGHTDNSGSQSHNQTLSQARAESVRNRLVGSGIAADRLTAKGYGQSQPVADNSTEDGRRANRRVELVKR</sequence>
<dbReference type="Gene3D" id="3.30.1330.60">
    <property type="entry name" value="OmpA-like domain"/>
    <property type="match status" value="1"/>
</dbReference>
<dbReference type="OrthoDB" id="9792021at2"/>
<dbReference type="InterPro" id="IPR036737">
    <property type="entry name" value="OmpA-like_sf"/>
</dbReference>
<evidence type="ECO:0000256" key="6">
    <source>
        <dbReference type="SAM" id="SignalP"/>
    </source>
</evidence>
<dbReference type="PROSITE" id="PS51257">
    <property type="entry name" value="PROKAR_LIPOPROTEIN"/>
    <property type="match status" value="1"/>
</dbReference>
<gene>
    <name evidence="8" type="ORF">B9Y64_03140</name>
</gene>
<keyword evidence="8" id="KW-0966">Cell projection</keyword>
<dbReference type="RefSeq" id="WP_100439466.1">
    <property type="nucleotide sequence ID" value="NZ_CBCPIZ010000010.1"/>
</dbReference>
<dbReference type="PANTHER" id="PTHR30329:SF21">
    <property type="entry name" value="LIPOPROTEIN YIAD-RELATED"/>
    <property type="match status" value="1"/>
</dbReference>